<dbReference type="InterPro" id="IPR001932">
    <property type="entry name" value="PPM-type_phosphatase-like_dom"/>
</dbReference>
<comment type="caution">
    <text evidence="4">The sequence shown here is derived from an EMBL/GenBank/DDBJ whole genome shotgun (WGS) entry which is preliminary data.</text>
</comment>
<keyword evidence="5" id="KW-1185">Reference proteome</keyword>
<accession>A0ABP6LF89</accession>
<organism evidence="4 5">
    <name type="scientific">Streptomyces glomeratus</name>
    <dbReference type="NCBI Taxonomy" id="284452"/>
    <lineage>
        <taxon>Bacteria</taxon>
        <taxon>Bacillati</taxon>
        <taxon>Actinomycetota</taxon>
        <taxon>Actinomycetes</taxon>
        <taxon>Kitasatosporales</taxon>
        <taxon>Streptomycetaceae</taxon>
        <taxon>Streptomyces</taxon>
    </lineage>
</organism>
<dbReference type="PROSITE" id="PS51746">
    <property type="entry name" value="PPM_2"/>
    <property type="match status" value="1"/>
</dbReference>
<dbReference type="PANTHER" id="PTHR43156">
    <property type="entry name" value="STAGE II SPORULATION PROTEIN E-RELATED"/>
    <property type="match status" value="1"/>
</dbReference>
<evidence type="ECO:0000256" key="1">
    <source>
        <dbReference type="ARBA" id="ARBA00022801"/>
    </source>
</evidence>
<feature type="signal peptide" evidence="2">
    <location>
        <begin position="1"/>
        <end position="19"/>
    </location>
</feature>
<dbReference type="InterPro" id="IPR052016">
    <property type="entry name" value="Bact_Sigma-Reg"/>
</dbReference>
<protein>
    <submittedName>
        <fullName evidence="4">PP2C family protein-serine/threonine phosphatase</fullName>
    </submittedName>
</protein>
<dbReference type="Proteomes" id="UP001501532">
    <property type="component" value="Unassembled WGS sequence"/>
</dbReference>
<dbReference type="SMART" id="SM00331">
    <property type="entry name" value="PP2C_SIG"/>
    <property type="match status" value="1"/>
</dbReference>
<dbReference type="EMBL" id="BAAAUF010000018">
    <property type="protein sequence ID" value="GAA3041979.1"/>
    <property type="molecule type" value="Genomic_DNA"/>
</dbReference>
<proteinExistence type="predicted"/>
<feature type="domain" description="PPM-type phosphatase" evidence="3">
    <location>
        <begin position="140"/>
        <end position="348"/>
    </location>
</feature>
<evidence type="ECO:0000313" key="5">
    <source>
        <dbReference type="Proteomes" id="UP001501532"/>
    </source>
</evidence>
<dbReference type="Pfam" id="PF07228">
    <property type="entry name" value="SpoIIE"/>
    <property type="match status" value="1"/>
</dbReference>
<dbReference type="Gene3D" id="3.60.40.10">
    <property type="entry name" value="PPM-type phosphatase domain"/>
    <property type="match status" value="1"/>
</dbReference>
<evidence type="ECO:0000313" key="4">
    <source>
        <dbReference type="EMBL" id="GAA3041979.1"/>
    </source>
</evidence>
<evidence type="ECO:0000256" key="2">
    <source>
        <dbReference type="SAM" id="SignalP"/>
    </source>
</evidence>
<dbReference type="SUPFAM" id="SSF81606">
    <property type="entry name" value="PP2C-like"/>
    <property type="match status" value="1"/>
</dbReference>
<evidence type="ECO:0000259" key="3">
    <source>
        <dbReference type="PROSITE" id="PS51746"/>
    </source>
</evidence>
<keyword evidence="2" id="KW-0732">Signal</keyword>
<sequence>MPFMIVLFALGIEFSPAHAVVTGPILAATPALASLTMGPRGILTAAAGACAVTVYSLTVHHTWGAQGYSNLLSLLMVSVASMTVGNAMRTRRQTELDQVRRVAEAAQRVLVRGVPARLGPARLASIYLAAETGAQIGGDLYEATQTRYGVRVIMGDVRGKGLSAVRLAAAVLGAFREAAHYEEDLLEVVNHCAAALERERAAPTALSRSDEEDPAEDFVTAVVAQVTDAFEVQVVNRGHPPPLVVRHGKVGALVPTMDLPPLGLDEFMAVSPAEVENHPFAPGDRLLLYTDGVVEARSPDGAFFSLHEAVEAVHPCSPTEFLECLHLELIRHNGGHLADDAAMLLVERLDEEAGQTAASGAVQA</sequence>
<dbReference type="InterPro" id="IPR036457">
    <property type="entry name" value="PPM-type-like_dom_sf"/>
</dbReference>
<name>A0ABP6LF89_9ACTN</name>
<dbReference type="PANTHER" id="PTHR43156:SF2">
    <property type="entry name" value="STAGE II SPORULATION PROTEIN E"/>
    <property type="match status" value="1"/>
</dbReference>
<keyword evidence="1" id="KW-0378">Hydrolase</keyword>
<feature type="chain" id="PRO_5046727536" evidence="2">
    <location>
        <begin position="20"/>
        <end position="364"/>
    </location>
</feature>
<reference evidence="5" key="1">
    <citation type="journal article" date="2019" name="Int. J. Syst. Evol. Microbiol.">
        <title>The Global Catalogue of Microorganisms (GCM) 10K type strain sequencing project: providing services to taxonomists for standard genome sequencing and annotation.</title>
        <authorList>
            <consortium name="The Broad Institute Genomics Platform"/>
            <consortium name="The Broad Institute Genome Sequencing Center for Infectious Disease"/>
            <person name="Wu L."/>
            <person name="Ma J."/>
        </authorList>
    </citation>
    <scope>NUCLEOTIDE SEQUENCE [LARGE SCALE GENOMIC DNA]</scope>
    <source>
        <strain evidence="5">JCM 9091</strain>
    </source>
</reference>
<gene>
    <name evidence="4" type="ORF">GCM10010448_25800</name>
</gene>